<name>A0A1G1TDH0_9BACT</name>
<accession>A0A1G1TDH0</accession>
<evidence type="ECO:0000256" key="2">
    <source>
        <dbReference type="ARBA" id="ARBA00022747"/>
    </source>
</evidence>
<comment type="caution">
    <text evidence="5">The sequence shown here is derived from an EMBL/GenBank/DDBJ whole genome shotgun (WGS) entry which is preliminary data.</text>
</comment>
<evidence type="ECO:0000313" key="6">
    <source>
        <dbReference type="Proteomes" id="UP000177791"/>
    </source>
</evidence>
<evidence type="ECO:0000259" key="4">
    <source>
        <dbReference type="Pfam" id="PF01420"/>
    </source>
</evidence>
<evidence type="ECO:0000256" key="3">
    <source>
        <dbReference type="ARBA" id="ARBA00023125"/>
    </source>
</evidence>
<dbReference type="GO" id="GO:0009307">
    <property type="term" value="P:DNA restriction-modification system"/>
    <property type="evidence" value="ECO:0007669"/>
    <property type="project" value="UniProtKB-KW"/>
</dbReference>
<organism evidence="5 6">
    <name type="scientific">Hymenobacter glacialis</name>
    <dbReference type="NCBI Taxonomy" id="1908236"/>
    <lineage>
        <taxon>Bacteria</taxon>
        <taxon>Pseudomonadati</taxon>
        <taxon>Bacteroidota</taxon>
        <taxon>Cytophagia</taxon>
        <taxon>Cytophagales</taxon>
        <taxon>Hymenobacteraceae</taxon>
        <taxon>Hymenobacter</taxon>
    </lineage>
</organism>
<reference evidence="5 6" key="1">
    <citation type="submission" date="2016-08" db="EMBL/GenBank/DDBJ databases">
        <title>Hymenobacter coccineus sp. nov., Hymenobacter lapidarius sp. nov. and Hymenobacter glacialis sp. nov., isolated from Antarctic soil.</title>
        <authorList>
            <person name="Sedlacek I."/>
            <person name="Kralova S."/>
            <person name="Kyrova K."/>
            <person name="Maslanova I."/>
            <person name="Stankova E."/>
            <person name="Vrbovska V."/>
            <person name="Nemec M."/>
            <person name="Bartak M."/>
            <person name="Svec P."/>
            <person name="Busse H.-J."/>
            <person name="Pantucek R."/>
        </authorList>
    </citation>
    <scope>NUCLEOTIDE SEQUENCE [LARGE SCALE GENOMIC DNA]</scope>
    <source>
        <strain evidence="5 6">CCM 8648</strain>
    </source>
</reference>
<feature type="domain" description="Type I restriction modification DNA specificity" evidence="4">
    <location>
        <begin position="135"/>
        <end position="265"/>
    </location>
</feature>
<dbReference type="InterPro" id="IPR052021">
    <property type="entry name" value="Type-I_RS_S_subunit"/>
</dbReference>
<keyword evidence="2" id="KW-0680">Restriction system</keyword>
<evidence type="ECO:0000313" key="5">
    <source>
        <dbReference type="EMBL" id="OGX88927.1"/>
    </source>
</evidence>
<dbReference type="SUPFAM" id="SSF116734">
    <property type="entry name" value="DNA methylase specificity domain"/>
    <property type="match status" value="2"/>
</dbReference>
<dbReference type="InterPro" id="IPR044946">
    <property type="entry name" value="Restrct_endonuc_typeI_TRD_sf"/>
</dbReference>
<dbReference type="AlphaFoldDB" id="A0A1G1TDH0"/>
<keyword evidence="3" id="KW-0238">DNA-binding</keyword>
<sequence>MYLKSIMSSPIIEKQVLSQNSGSAMNFFGIGDTSKFKLPIPPLPEQQKIASFLTAVDTKIQQLTQKQALLTDYKKGVMQQLFSQQLRFQDENGQEFPAWEETQLSQLMSIPKKMQPAEIDSNKLLTVKLHLKGVLKNNNTESLTLGATNYFVRKKGQFIFGKQNLFNGAFSIIPDEFDGFLSSGDIPVLDINPGKMNPSFFLFYLSRESYYKKLESIASGSGSKRIHESTFLGILIDLPSLPEQTKIASFLTAIDDKIALVTKQLHHAQQFKKGLLQQLFV</sequence>
<dbReference type="PANTHER" id="PTHR30408:SF12">
    <property type="entry name" value="TYPE I RESTRICTION ENZYME MJAVIII SPECIFICITY SUBUNIT"/>
    <property type="match status" value="1"/>
</dbReference>
<dbReference type="STRING" id="1908236.BEN48_08275"/>
<keyword evidence="6" id="KW-1185">Reference proteome</keyword>
<gene>
    <name evidence="5" type="ORF">BEN48_08275</name>
</gene>
<dbReference type="Pfam" id="PF01420">
    <property type="entry name" value="Methylase_S"/>
    <property type="match status" value="2"/>
</dbReference>
<dbReference type="InterPro" id="IPR000055">
    <property type="entry name" value="Restrct_endonuc_typeI_TRD"/>
</dbReference>
<dbReference type="Gene3D" id="3.90.220.20">
    <property type="entry name" value="DNA methylase specificity domains"/>
    <property type="match status" value="2"/>
</dbReference>
<dbReference type="GO" id="GO:0003677">
    <property type="term" value="F:DNA binding"/>
    <property type="evidence" value="ECO:0007669"/>
    <property type="project" value="UniProtKB-KW"/>
</dbReference>
<evidence type="ECO:0000256" key="1">
    <source>
        <dbReference type="ARBA" id="ARBA00010923"/>
    </source>
</evidence>
<protein>
    <recommendedName>
        <fullName evidence="4">Type I restriction modification DNA specificity domain-containing protein</fullName>
    </recommendedName>
</protein>
<comment type="similarity">
    <text evidence="1">Belongs to the type-I restriction system S methylase family.</text>
</comment>
<feature type="domain" description="Type I restriction modification DNA specificity" evidence="4">
    <location>
        <begin position="13"/>
        <end position="68"/>
    </location>
</feature>
<proteinExistence type="inferred from homology"/>
<dbReference type="Proteomes" id="UP000177791">
    <property type="component" value="Unassembled WGS sequence"/>
</dbReference>
<dbReference type="PANTHER" id="PTHR30408">
    <property type="entry name" value="TYPE-1 RESTRICTION ENZYME ECOKI SPECIFICITY PROTEIN"/>
    <property type="match status" value="1"/>
</dbReference>
<dbReference type="EMBL" id="MDZC01000010">
    <property type="protein sequence ID" value="OGX88927.1"/>
    <property type="molecule type" value="Genomic_DNA"/>
</dbReference>